<feature type="compositionally biased region" description="Polar residues" evidence="1">
    <location>
        <begin position="121"/>
        <end position="135"/>
    </location>
</feature>
<dbReference type="AlphaFoldDB" id="A0A7S0DRR0"/>
<dbReference type="EMBL" id="HBEM01032781">
    <property type="protein sequence ID" value="CAD8463429.1"/>
    <property type="molecule type" value="Transcribed_RNA"/>
</dbReference>
<gene>
    <name evidence="3" type="ORF">LAMO00422_LOCUS22391</name>
</gene>
<organism evidence="3">
    <name type="scientific">Amorphochlora amoebiformis</name>
    <dbReference type="NCBI Taxonomy" id="1561963"/>
    <lineage>
        <taxon>Eukaryota</taxon>
        <taxon>Sar</taxon>
        <taxon>Rhizaria</taxon>
        <taxon>Cercozoa</taxon>
        <taxon>Chlorarachniophyceae</taxon>
        <taxon>Amorphochlora</taxon>
    </lineage>
</organism>
<feature type="region of interest" description="Disordered" evidence="1">
    <location>
        <begin position="325"/>
        <end position="363"/>
    </location>
</feature>
<feature type="compositionally biased region" description="Basic residues" evidence="1">
    <location>
        <begin position="347"/>
        <end position="363"/>
    </location>
</feature>
<keyword evidence="2" id="KW-0812">Transmembrane</keyword>
<keyword evidence="2" id="KW-0472">Membrane</keyword>
<feature type="compositionally biased region" description="Polar residues" evidence="1">
    <location>
        <begin position="146"/>
        <end position="161"/>
    </location>
</feature>
<evidence type="ECO:0000256" key="2">
    <source>
        <dbReference type="SAM" id="Phobius"/>
    </source>
</evidence>
<feature type="compositionally biased region" description="Basic and acidic residues" evidence="1">
    <location>
        <begin position="136"/>
        <end position="145"/>
    </location>
</feature>
<feature type="compositionally biased region" description="Basic and acidic residues" evidence="1">
    <location>
        <begin position="185"/>
        <end position="195"/>
    </location>
</feature>
<feature type="region of interest" description="Disordered" evidence="1">
    <location>
        <begin position="121"/>
        <end position="210"/>
    </location>
</feature>
<accession>A0A7S0DRR0</accession>
<reference evidence="3" key="1">
    <citation type="submission" date="2021-01" db="EMBL/GenBank/DDBJ databases">
        <authorList>
            <person name="Corre E."/>
            <person name="Pelletier E."/>
            <person name="Niang G."/>
            <person name="Scheremetjew M."/>
            <person name="Finn R."/>
            <person name="Kale V."/>
            <person name="Holt S."/>
            <person name="Cochrane G."/>
            <person name="Meng A."/>
            <person name="Brown T."/>
            <person name="Cohen L."/>
        </authorList>
    </citation>
    <scope>NUCLEOTIDE SEQUENCE</scope>
    <source>
        <strain evidence="3">CCMP2058</strain>
    </source>
</reference>
<evidence type="ECO:0000313" key="3">
    <source>
        <dbReference type="EMBL" id="CAD8463429.1"/>
    </source>
</evidence>
<feature type="transmembrane region" description="Helical" evidence="2">
    <location>
        <begin position="12"/>
        <end position="35"/>
    </location>
</feature>
<protein>
    <submittedName>
        <fullName evidence="3">Uncharacterized protein</fullName>
    </submittedName>
</protein>
<sequence>MRIGQPGYFGWQAYIVLSGIVNSILAGVGLYISFLMAQAAYIASSLTTRIPFGAKLVSFVYTLICILAQAVGVIMVLAYDSGRLNAIRHLSLLSAWVFGVLFMEISFYSVYRSLISVGLHSTGSKSSLHTRAKSSQGDHNKKDSDATNNHSKNPSTQSTNFAHIKSDSLKPTSPLTVVPSPLEQKTSEDKREIGSWKHGSGMGRGSTRRKSARSLAAIRRRLEKEKARIRIVRKLTIFLILVPTLGALVMFILFIAFYFALISEDKFSEETNHEARNYNVWSDIAFYLSQITFFYYQHYAHNHGFDVSCINLCKKICPPKPEANVEEEDTNLELVQNEGKDEDKSKSRSRSAGGRHKRPAIVV</sequence>
<feature type="transmembrane region" description="Helical" evidence="2">
    <location>
        <begin position="235"/>
        <end position="261"/>
    </location>
</feature>
<feature type="transmembrane region" description="Helical" evidence="2">
    <location>
        <begin position="91"/>
        <end position="111"/>
    </location>
</feature>
<feature type="transmembrane region" description="Helical" evidence="2">
    <location>
        <begin position="56"/>
        <end position="79"/>
    </location>
</feature>
<evidence type="ECO:0000256" key="1">
    <source>
        <dbReference type="SAM" id="MobiDB-lite"/>
    </source>
</evidence>
<name>A0A7S0DRR0_9EUKA</name>
<proteinExistence type="predicted"/>
<keyword evidence="2" id="KW-1133">Transmembrane helix</keyword>